<feature type="compositionally biased region" description="Basic residues" evidence="1">
    <location>
        <begin position="1"/>
        <end position="14"/>
    </location>
</feature>
<name>A0A6C0B271_9ZZZZ</name>
<feature type="region of interest" description="Disordered" evidence="1">
    <location>
        <begin position="57"/>
        <end position="98"/>
    </location>
</feature>
<dbReference type="EMBL" id="MN739048">
    <property type="protein sequence ID" value="QHS85894.1"/>
    <property type="molecule type" value="Genomic_DNA"/>
</dbReference>
<feature type="compositionally biased region" description="Basic residues" evidence="1">
    <location>
        <begin position="84"/>
        <end position="98"/>
    </location>
</feature>
<accession>A0A6C0B271</accession>
<proteinExistence type="predicted"/>
<sequence length="98" mass="10509">MARHKKTRKTRRRMHGGEWYNPFSWGKPAQVATTGVSETVTDTTDAAAPLVPSAPAQAAALGTSPGGTVSTGGPILGSTAAMGGRRRRTRRRKSRRRH</sequence>
<organism evidence="2">
    <name type="scientific">viral metagenome</name>
    <dbReference type="NCBI Taxonomy" id="1070528"/>
    <lineage>
        <taxon>unclassified sequences</taxon>
        <taxon>metagenomes</taxon>
        <taxon>organismal metagenomes</taxon>
    </lineage>
</organism>
<reference evidence="2" key="1">
    <citation type="journal article" date="2020" name="Nature">
        <title>Giant virus diversity and host interactions through global metagenomics.</title>
        <authorList>
            <person name="Schulz F."/>
            <person name="Roux S."/>
            <person name="Paez-Espino D."/>
            <person name="Jungbluth S."/>
            <person name="Walsh D.A."/>
            <person name="Denef V.J."/>
            <person name="McMahon K.D."/>
            <person name="Konstantinidis K.T."/>
            <person name="Eloe-Fadrosh E.A."/>
            <person name="Kyrpides N.C."/>
            <person name="Woyke T."/>
        </authorList>
    </citation>
    <scope>NUCLEOTIDE SEQUENCE</scope>
    <source>
        <strain evidence="2">GVMAG-M-3300009185-36</strain>
    </source>
</reference>
<evidence type="ECO:0000313" key="2">
    <source>
        <dbReference type="EMBL" id="QHS85894.1"/>
    </source>
</evidence>
<feature type="region of interest" description="Disordered" evidence="1">
    <location>
        <begin position="1"/>
        <end position="25"/>
    </location>
</feature>
<protein>
    <submittedName>
        <fullName evidence="2">Uncharacterized protein</fullName>
    </submittedName>
</protein>
<feature type="compositionally biased region" description="Low complexity" evidence="1">
    <location>
        <begin position="62"/>
        <end position="73"/>
    </location>
</feature>
<evidence type="ECO:0000256" key="1">
    <source>
        <dbReference type="SAM" id="MobiDB-lite"/>
    </source>
</evidence>
<dbReference type="AlphaFoldDB" id="A0A6C0B271"/>